<evidence type="ECO:0000259" key="13">
    <source>
        <dbReference type="Pfam" id="PF00487"/>
    </source>
</evidence>
<name>A0AA36HZ37_9DINO</name>
<dbReference type="CDD" id="cd03512">
    <property type="entry name" value="Alkane-hydroxylase"/>
    <property type="match status" value="1"/>
</dbReference>
<feature type="transmembrane region" description="Helical" evidence="12">
    <location>
        <begin position="174"/>
        <end position="195"/>
    </location>
</feature>
<evidence type="ECO:0000256" key="1">
    <source>
        <dbReference type="ARBA" id="ARBA00004429"/>
    </source>
</evidence>
<keyword evidence="7 12" id="KW-1133">Transmembrane helix</keyword>
<dbReference type="GO" id="GO:0004497">
    <property type="term" value="F:monooxygenase activity"/>
    <property type="evidence" value="ECO:0007669"/>
    <property type="project" value="UniProtKB-KW"/>
</dbReference>
<comment type="subcellular location">
    <subcellularLocation>
        <location evidence="1">Cell inner membrane</location>
        <topology evidence="1">Multi-pass membrane protein</topology>
    </subcellularLocation>
</comment>
<feature type="transmembrane region" description="Helical" evidence="12">
    <location>
        <begin position="6"/>
        <end position="28"/>
    </location>
</feature>
<dbReference type="GO" id="GO:0006629">
    <property type="term" value="P:lipid metabolic process"/>
    <property type="evidence" value="ECO:0007669"/>
    <property type="project" value="InterPro"/>
</dbReference>
<dbReference type="PANTHER" id="PTHR38674:SF1">
    <property type="entry name" value="ALKANE 1-MONOOXYGENASE 1"/>
    <property type="match status" value="1"/>
</dbReference>
<dbReference type="Pfam" id="PF00487">
    <property type="entry name" value="FA_desaturase"/>
    <property type="match status" value="1"/>
</dbReference>
<dbReference type="GO" id="GO:0046872">
    <property type="term" value="F:metal ion binding"/>
    <property type="evidence" value="ECO:0007669"/>
    <property type="project" value="UniProtKB-KW"/>
</dbReference>
<reference evidence="14" key="1">
    <citation type="submission" date="2023-08" db="EMBL/GenBank/DDBJ databases">
        <authorList>
            <person name="Chen Y."/>
            <person name="Shah S."/>
            <person name="Dougan E. K."/>
            <person name="Thang M."/>
            <person name="Chan C."/>
        </authorList>
    </citation>
    <scope>NUCLEOTIDE SEQUENCE</scope>
</reference>
<comment type="similarity">
    <text evidence="2">Belongs to the fatty acid desaturase type 1 family. AlkB subfamily.</text>
</comment>
<evidence type="ECO:0000256" key="12">
    <source>
        <dbReference type="SAM" id="Phobius"/>
    </source>
</evidence>
<feature type="transmembrane region" description="Helical" evidence="12">
    <location>
        <begin position="274"/>
        <end position="294"/>
    </location>
</feature>
<feature type="transmembrane region" description="Helical" evidence="12">
    <location>
        <begin position="99"/>
        <end position="118"/>
    </location>
</feature>
<keyword evidence="10" id="KW-0503">Monooxygenase</keyword>
<comment type="caution">
    <text evidence="14">The sequence shown here is derived from an EMBL/GenBank/DDBJ whole genome shotgun (WGS) entry which is preliminary data.</text>
</comment>
<evidence type="ECO:0000256" key="9">
    <source>
        <dbReference type="ARBA" id="ARBA00023004"/>
    </source>
</evidence>
<dbReference type="InterPro" id="IPR005804">
    <property type="entry name" value="FA_desaturase_dom"/>
</dbReference>
<evidence type="ECO:0000256" key="6">
    <source>
        <dbReference type="ARBA" id="ARBA00022723"/>
    </source>
</evidence>
<keyword evidence="4" id="KW-0997">Cell inner membrane</keyword>
<keyword evidence="15" id="KW-1185">Reference proteome</keyword>
<evidence type="ECO:0000256" key="11">
    <source>
        <dbReference type="ARBA" id="ARBA00023136"/>
    </source>
</evidence>
<evidence type="ECO:0000256" key="5">
    <source>
        <dbReference type="ARBA" id="ARBA00022692"/>
    </source>
</evidence>
<evidence type="ECO:0000256" key="10">
    <source>
        <dbReference type="ARBA" id="ARBA00023033"/>
    </source>
</evidence>
<evidence type="ECO:0000313" key="14">
    <source>
        <dbReference type="EMBL" id="CAJ1377959.1"/>
    </source>
</evidence>
<keyword evidence="9" id="KW-0408">Iron</keyword>
<sequence length="459" mass="52380">MVLETIIPLRMVLGAEDVLSLWFWGIFFSKMLKLRSSKAKQDVEVVSTKGQDFHTIQGAPADLSWRGALPCYLLPVGFCVEAVRFHLRHVSGSRAVLRLWRLLVSVFCVLPCFELMVAHDWSNPLTAQIQHGALKDLRFRMSLYFWTAAEFLTTLNFTRLACGANKLSFQKRVALSMILGFLNGGIGITVAHELLHKPRWLDKLLAHGLLTNQCYLHWADEHVTGHHQKVATPEDPATSRKGESFYRFLPRTLLGSFRSAWQAFQERQRRGGKAASLGLFALRSFGPSALWAVVLAQVTRRRLKRVLPFFLLQSMVGITLLEAVNYIEHYGLQRRKLPDGKYERVTPRHSWNSAHQLSNLILFKLQRHSDHHTFPQRPFQLLRNFEESPQLPTGYFGMVLLAFFPPAFFWIMDPLVDAHNKNADEDETRVVQASAEKRFGRWALLVLAASLLAQKSVLG</sequence>
<evidence type="ECO:0000256" key="2">
    <source>
        <dbReference type="ARBA" id="ARBA00010823"/>
    </source>
</evidence>
<organism evidence="14 15">
    <name type="scientific">Effrenium voratum</name>
    <dbReference type="NCBI Taxonomy" id="2562239"/>
    <lineage>
        <taxon>Eukaryota</taxon>
        <taxon>Sar</taxon>
        <taxon>Alveolata</taxon>
        <taxon>Dinophyceae</taxon>
        <taxon>Suessiales</taxon>
        <taxon>Symbiodiniaceae</taxon>
        <taxon>Effrenium</taxon>
    </lineage>
</organism>
<evidence type="ECO:0000256" key="8">
    <source>
        <dbReference type="ARBA" id="ARBA00023002"/>
    </source>
</evidence>
<evidence type="ECO:0000313" key="15">
    <source>
        <dbReference type="Proteomes" id="UP001178507"/>
    </source>
</evidence>
<evidence type="ECO:0000256" key="3">
    <source>
        <dbReference type="ARBA" id="ARBA00022475"/>
    </source>
</evidence>
<keyword evidence="3" id="KW-1003">Cell membrane</keyword>
<dbReference type="GO" id="GO:0005886">
    <property type="term" value="C:plasma membrane"/>
    <property type="evidence" value="ECO:0007669"/>
    <property type="project" value="UniProtKB-SubCell"/>
</dbReference>
<gene>
    <name evidence="14" type="ORF">EVOR1521_LOCUS6637</name>
</gene>
<feature type="domain" description="Fatty acid desaturase" evidence="13">
    <location>
        <begin position="174"/>
        <end position="394"/>
    </location>
</feature>
<evidence type="ECO:0000256" key="7">
    <source>
        <dbReference type="ARBA" id="ARBA00022989"/>
    </source>
</evidence>
<feature type="transmembrane region" description="Helical" evidence="12">
    <location>
        <begin position="394"/>
        <end position="412"/>
    </location>
</feature>
<dbReference type="EMBL" id="CAUJNA010000502">
    <property type="protein sequence ID" value="CAJ1377959.1"/>
    <property type="molecule type" value="Genomic_DNA"/>
</dbReference>
<evidence type="ECO:0000256" key="4">
    <source>
        <dbReference type="ARBA" id="ARBA00022519"/>
    </source>
</evidence>
<feature type="transmembrane region" description="Helical" evidence="12">
    <location>
        <begin position="143"/>
        <end position="162"/>
    </location>
</feature>
<dbReference type="PANTHER" id="PTHR38674">
    <property type="entry name" value="ALKANE 1-MONOOXYGENASE 1"/>
    <property type="match status" value="1"/>
</dbReference>
<keyword evidence="6" id="KW-0479">Metal-binding</keyword>
<keyword evidence="11 12" id="KW-0472">Membrane</keyword>
<protein>
    <recommendedName>
        <fullName evidence="13">Fatty acid desaturase domain-containing protein</fullName>
    </recommendedName>
</protein>
<proteinExistence type="inferred from homology"/>
<keyword evidence="8" id="KW-0560">Oxidoreductase</keyword>
<keyword evidence="5 12" id="KW-0812">Transmembrane</keyword>
<dbReference type="InterPro" id="IPR033885">
    <property type="entry name" value="AlkB/XylM"/>
</dbReference>
<accession>A0AA36HZ37</accession>
<dbReference type="Proteomes" id="UP001178507">
    <property type="component" value="Unassembled WGS sequence"/>
</dbReference>
<dbReference type="AlphaFoldDB" id="A0AA36HZ37"/>